<dbReference type="EMBL" id="VFPP01000001">
    <property type="protein sequence ID" value="TQM82132.1"/>
    <property type="molecule type" value="Genomic_DNA"/>
</dbReference>
<proteinExistence type="inferred from homology"/>
<evidence type="ECO:0000256" key="7">
    <source>
        <dbReference type="RuleBase" id="RU367016"/>
    </source>
</evidence>
<dbReference type="PANTHER" id="PTHR30353:SF0">
    <property type="entry name" value="TRANSMEMBRANE PROTEIN"/>
    <property type="match status" value="1"/>
</dbReference>
<dbReference type="InterPro" id="IPR032818">
    <property type="entry name" value="DedA-like"/>
</dbReference>
<dbReference type="OrthoDB" id="9813426at2"/>
<evidence type="ECO:0000256" key="5">
    <source>
        <dbReference type="ARBA" id="ARBA00022989"/>
    </source>
</evidence>
<gene>
    <name evidence="9" type="ORF">FHX81_4527</name>
</gene>
<evidence type="ECO:0000256" key="6">
    <source>
        <dbReference type="ARBA" id="ARBA00023136"/>
    </source>
</evidence>
<dbReference type="Pfam" id="PF09335">
    <property type="entry name" value="VTT_dom"/>
    <property type="match status" value="1"/>
</dbReference>
<evidence type="ECO:0000256" key="3">
    <source>
        <dbReference type="ARBA" id="ARBA00022475"/>
    </source>
</evidence>
<evidence type="ECO:0000256" key="1">
    <source>
        <dbReference type="ARBA" id="ARBA00004651"/>
    </source>
</evidence>
<keyword evidence="3 7" id="KW-1003">Cell membrane</keyword>
<comment type="caution">
    <text evidence="9">The sequence shown here is derived from an EMBL/GenBank/DDBJ whole genome shotgun (WGS) entry which is preliminary data.</text>
</comment>
<keyword evidence="6 7" id="KW-0472">Membrane</keyword>
<reference evidence="9 10" key="1">
    <citation type="submission" date="2019-06" db="EMBL/GenBank/DDBJ databases">
        <title>Sequencing the genomes of 1000 actinobacteria strains.</title>
        <authorList>
            <person name="Klenk H.-P."/>
        </authorList>
    </citation>
    <scope>NUCLEOTIDE SEQUENCE [LARGE SCALE GENOMIC DNA]</scope>
    <source>
        <strain evidence="9 10">DSM 45456</strain>
    </source>
</reference>
<organism evidence="9 10">
    <name type="scientific">Saccharothrix saharensis</name>
    <dbReference type="NCBI Taxonomy" id="571190"/>
    <lineage>
        <taxon>Bacteria</taxon>
        <taxon>Bacillati</taxon>
        <taxon>Actinomycetota</taxon>
        <taxon>Actinomycetes</taxon>
        <taxon>Pseudonocardiales</taxon>
        <taxon>Pseudonocardiaceae</taxon>
        <taxon>Saccharothrix</taxon>
    </lineage>
</organism>
<keyword evidence="5 7" id="KW-1133">Transmembrane helix</keyword>
<name>A0A543JH28_9PSEU</name>
<evidence type="ECO:0000259" key="8">
    <source>
        <dbReference type="Pfam" id="PF09335"/>
    </source>
</evidence>
<dbReference type="Proteomes" id="UP000316628">
    <property type="component" value="Unassembled WGS sequence"/>
</dbReference>
<dbReference type="RefSeq" id="WP_141979993.1">
    <property type="nucleotide sequence ID" value="NZ_VFPP01000001.1"/>
</dbReference>
<evidence type="ECO:0000313" key="9">
    <source>
        <dbReference type="EMBL" id="TQM82132.1"/>
    </source>
</evidence>
<feature type="transmembrane region" description="Helical" evidence="7">
    <location>
        <begin position="31"/>
        <end position="52"/>
    </location>
</feature>
<feature type="domain" description="VTT" evidence="8">
    <location>
        <begin position="52"/>
        <end position="179"/>
    </location>
</feature>
<feature type="transmembrane region" description="Helical" evidence="7">
    <location>
        <begin position="72"/>
        <end position="96"/>
    </location>
</feature>
<accession>A0A543JH28</accession>
<dbReference type="GO" id="GO:0005886">
    <property type="term" value="C:plasma membrane"/>
    <property type="evidence" value="ECO:0007669"/>
    <property type="project" value="UniProtKB-SubCell"/>
</dbReference>
<sequence>MVAVTVAPTSTVALGPDWLDPQILLQGLGPYMLVGLCFIVFAECGLLVGFFLPGDSLLFTAGLFVASGLLDYPLWLVCVLLTACALLGNVVGYWIGHRAGPALFNKPESKIFKKEYVDKTHEFFDKYGARAIVMARFVPIVRTFITAMAGVGRMDPRKYFTYSLIGGIAWAAGLTVLGYFLGQIQFVRDNLEMMLILIVLLSVVPIIIEVVKARREKKSLLAQEAADITQVIDRVDDRMDETQRIKRVVD</sequence>
<dbReference type="PANTHER" id="PTHR30353">
    <property type="entry name" value="INNER MEMBRANE PROTEIN DEDA-RELATED"/>
    <property type="match status" value="1"/>
</dbReference>
<comment type="subcellular location">
    <subcellularLocation>
        <location evidence="1 7">Cell membrane</location>
        <topology evidence="1 7">Multi-pass membrane protein</topology>
    </subcellularLocation>
</comment>
<keyword evidence="10" id="KW-1185">Reference proteome</keyword>
<comment type="similarity">
    <text evidence="2 7">Belongs to the DedA family.</text>
</comment>
<evidence type="ECO:0000313" key="10">
    <source>
        <dbReference type="Proteomes" id="UP000316628"/>
    </source>
</evidence>
<evidence type="ECO:0000256" key="2">
    <source>
        <dbReference type="ARBA" id="ARBA00010792"/>
    </source>
</evidence>
<feature type="transmembrane region" description="Helical" evidence="7">
    <location>
        <begin position="193"/>
        <end position="211"/>
    </location>
</feature>
<protein>
    <submittedName>
        <fullName evidence="9">Membrane-associated protein</fullName>
    </submittedName>
</protein>
<dbReference type="InterPro" id="IPR032816">
    <property type="entry name" value="VTT_dom"/>
</dbReference>
<keyword evidence="4 7" id="KW-0812">Transmembrane</keyword>
<evidence type="ECO:0000256" key="4">
    <source>
        <dbReference type="ARBA" id="ARBA00022692"/>
    </source>
</evidence>
<feature type="transmembrane region" description="Helical" evidence="7">
    <location>
        <begin position="159"/>
        <end position="181"/>
    </location>
</feature>
<dbReference type="AlphaFoldDB" id="A0A543JH28"/>